<dbReference type="PROSITE" id="PS50112">
    <property type="entry name" value="PAS"/>
    <property type="match status" value="1"/>
</dbReference>
<evidence type="ECO:0000313" key="3">
    <source>
        <dbReference type="Proteomes" id="UP000078543"/>
    </source>
</evidence>
<evidence type="ECO:0000313" key="2">
    <source>
        <dbReference type="EMBL" id="OAN49977.1"/>
    </source>
</evidence>
<comment type="caution">
    <text evidence="2">The sequence shown here is derived from an EMBL/GenBank/DDBJ whole genome shotgun (WGS) entry which is preliminary data.</text>
</comment>
<organism evidence="2 3">
    <name type="scientific">Magnetospirillum moscoviense</name>
    <dbReference type="NCBI Taxonomy" id="1437059"/>
    <lineage>
        <taxon>Bacteria</taxon>
        <taxon>Pseudomonadati</taxon>
        <taxon>Pseudomonadota</taxon>
        <taxon>Alphaproteobacteria</taxon>
        <taxon>Rhodospirillales</taxon>
        <taxon>Rhodospirillaceae</taxon>
        <taxon>Magnetospirillum</taxon>
    </lineage>
</organism>
<protein>
    <submittedName>
        <fullName evidence="2">Chemotaxis protein</fullName>
    </submittedName>
</protein>
<dbReference type="AlphaFoldDB" id="A0A178MPM2"/>
<accession>A0A178MPM2</accession>
<sequence>MANVHLTGVEKTFRPDEIIVSKTDTTGRIIYANEVFLRMAGFTEAEILGKPHSIIRHPEMPRCVFKLLWDTINTGAEIFAYVVNRSKNGDHYWVLAHVTPTFDAAGKIVSFHSNRRTPRPEAVAKAAALYAELRAIENGHSDRKAGLQASFSAMLSKLEGLGVPYDEFVFAL</sequence>
<dbReference type="STRING" id="1437059.A6A05_01810"/>
<dbReference type="CDD" id="cd00130">
    <property type="entry name" value="PAS"/>
    <property type="match status" value="1"/>
</dbReference>
<name>A0A178MPM2_9PROT</name>
<dbReference type="NCBIfam" id="TIGR00229">
    <property type="entry name" value="sensory_box"/>
    <property type="match status" value="1"/>
</dbReference>
<dbReference type="OrthoDB" id="266313at2"/>
<dbReference type="Pfam" id="PF08447">
    <property type="entry name" value="PAS_3"/>
    <property type="match status" value="1"/>
</dbReference>
<gene>
    <name evidence="2" type="ORF">A6A05_01810</name>
</gene>
<dbReference type="InterPro" id="IPR013655">
    <property type="entry name" value="PAS_fold_3"/>
</dbReference>
<evidence type="ECO:0000259" key="1">
    <source>
        <dbReference type="PROSITE" id="PS50112"/>
    </source>
</evidence>
<dbReference type="Gene3D" id="3.30.450.20">
    <property type="entry name" value="PAS domain"/>
    <property type="match status" value="1"/>
</dbReference>
<dbReference type="InterPro" id="IPR035965">
    <property type="entry name" value="PAS-like_dom_sf"/>
</dbReference>
<dbReference type="Proteomes" id="UP000078543">
    <property type="component" value="Unassembled WGS sequence"/>
</dbReference>
<dbReference type="InterPro" id="IPR000014">
    <property type="entry name" value="PAS"/>
</dbReference>
<dbReference type="SUPFAM" id="SSF55785">
    <property type="entry name" value="PYP-like sensor domain (PAS domain)"/>
    <property type="match status" value="1"/>
</dbReference>
<dbReference type="RefSeq" id="WP_068500591.1">
    <property type="nucleotide sequence ID" value="NZ_LWQU01000141.1"/>
</dbReference>
<proteinExistence type="predicted"/>
<feature type="domain" description="PAS" evidence="1">
    <location>
        <begin position="24"/>
        <end position="75"/>
    </location>
</feature>
<reference evidence="2 3" key="1">
    <citation type="submission" date="2016-04" db="EMBL/GenBank/DDBJ databases">
        <title>Draft genome sequence of freshwater magnetotactic bacteria Magnetospirillum marisnigri SP-1 and Magnetospirillum moscoviense BB-1.</title>
        <authorList>
            <person name="Koziaeva V."/>
            <person name="Dziuba M.V."/>
            <person name="Ivanov T.M."/>
            <person name="Kuznetsov B."/>
            <person name="Grouzdev D.S."/>
        </authorList>
    </citation>
    <scope>NUCLEOTIDE SEQUENCE [LARGE SCALE GENOMIC DNA]</scope>
    <source>
        <strain evidence="2 3">BB-1</strain>
    </source>
</reference>
<dbReference type="EMBL" id="LWQU01000141">
    <property type="protein sequence ID" value="OAN49977.1"/>
    <property type="molecule type" value="Genomic_DNA"/>
</dbReference>
<keyword evidence="3" id="KW-1185">Reference proteome</keyword>